<proteinExistence type="predicted"/>
<comment type="caution">
    <text evidence="5">The sequence shown here is derived from an EMBL/GenBank/DDBJ whole genome shotgun (WGS) entry which is preliminary data.</text>
</comment>
<dbReference type="InterPro" id="IPR029058">
    <property type="entry name" value="AB_hydrolase_fold"/>
</dbReference>
<sequence>MKRLIALTALVLGGVAVPGGAAASSSPVLPAPTGPYPVGVATLHLTDVGRADPWVPASGDRELMVSVWYPAASAVGETARYLSAVESEAILRGAGIADVPGDSLSGTRTHEYPDAVPAGRARSLPTVVLSPGFTWPRSSLTALAEDLSSHGYAVIGIDHTYETFATTFPDGRVATCAACMLEEVDDFGAQAVQNRAVDVSFVLDRFFGERTPWPGAGLLDPERIAMVGSSLGGASSAETMLHDRRVDVGANLDGTMFEPVPAAGLDRPFLFLGEPAHRPGGADPTWDRDWERLLGWKRWLTVTGAVHASFTDYDLLAEEIGVDLGSELSGVRTVEITRRYVRAFLDRHLRGRSQPLLDRPSVRYPEVVVH</sequence>
<evidence type="ECO:0000256" key="2">
    <source>
        <dbReference type="ARBA" id="ARBA00022963"/>
    </source>
</evidence>
<evidence type="ECO:0000256" key="4">
    <source>
        <dbReference type="SAM" id="SignalP"/>
    </source>
</evidence>
<keyword evidence="1" id="KW-0378">Hydrolase</keyword>
<reference evidence="5 6" key="1">
    <citation type="submission" date="2021-01" db="EMBL/GenBank/DDBJ databases">
        <title>Whole genome shotgun sequence of Actinoplanes couchii NBRC 106145.</title>
        <authorList>
            <person name="Komaki H."/>
            <person name="Tamura T."/>
        </authorList>
    </citation>
    <scope>NUCLEOTIDE SEQUENCE [LARGE SCALE GENOMIC DNA]</scope>
    <source>
        <strain evidence="5 6">NBRC 106145</strain>
    </source>
</reference>
<dbReference type="Gene3D" id="3.40.50.1820">
    <property type="entry name" value="alpha/beta hydrolase"/>
    <property type="match status" value="1"/>
</dbReference>
<protein>
    <submittedName>
        <fullName evidence="5">Esterase</fullName>
    </submittedName>
</protein>
<dbReference type="Pfam" id="PF03403">
    <property type="entry name" value="PAF-AH_p_II"/>
    <property type="match status" value="1"/>
</dbReference>
<keyword evidence="4" id="KW-0732">Signal</keyword>
<keyword evidence="2" id="KW-0442">Lipid degradation</keyword>
<keyword evidence="3" id="KW-0443">Lipid metabolism</keyword>
<organism evidence="5 6">
    <name type="scientific">Actinoplanes couchii</name>
    <dbReference type="NCBI Taxonomy" id="403638"/>
    <lineage>
        <taxon>Bacteria</taxon>
        <taxon>Bacillati</taxon>
        <taxon>Actinomycetota</taxon>
        <taxon>Actinomycetes</taxon>
        <taxon>Micromonosporales</taxon>
        <taxon>Micromonosporaceae</taxon>
        <taxon>Actinoplanes</taxon>
    </lineage>
</organism>
<evidence type="ECO:0000313" key="5">
    <source>
        <dbReference type="EMBL" id="GID54733.1"/>
    </source>
</evidence>
<keyword evidence="6" id="KW-1185">Reference proteome</keyword>
<dbReference type="Proteomes" id="UP000612282">
    <property type="component" value="Unassembled WGS sequence"/>
</dbReference>
<gene>
    <name evidence="5" type="ORF">Aco03nite_031370</name>
</gene>
<name>A0ABQ3X898_9ACTN</name>
<feature type="chain" id="PRO_5046460706" evidence="4">
    <location>
        <begin position="22"/>
        <end position="370"/>
    </location>
</feature>
<evidence type="ECO:0000256" key="3">
    <source>
        <dbReference type="ARBA" id="ARBA00023098"/>
    </source>
</evidence>
<feature type="signal peptide" evidence="4">
    <location>
        <begin position="1"/>
        <end position="21"/>
    </location>
</feature>
<dbReference type="PANTHER" id="PTHR10272">
    <property type="entry name" value="PLATELET-ACTIVATING FACTOR ACETYLHYDROLASE"/>
    <property type="match status" value="1"/>
</dbReference>
<dbReference type="EMBL" id="BOMG01000042">
    <property type="protein sequence ID" value="GID54733.1"/>
    <property type="molecule type" value="Genomic_DNA"/>
</dbReference>
<evidence type="ECO:0000313" key="6">
    <source>
        <dbReference type="Proteomes" id="UP000612282"/>
    </source>
</evidence>
<dbReference type="PANTHER" id="PTHR10272:SF0">
    <property type="entry name" value="PLATELET-ACTIVATING FACTOR ACETYLHYDROLASE"/>
    <property type="match status" value="1"/>
</dbReference>
<evidence type="ECO:0000256" key="1">
    <source>
        <dbReference type="ARBA" id="ARBA00022801"/>
    </source>
</evidence>
<accession>A0ABQ3X898</accession>
<dbReference type="SUPFAM" id="SSF53474">
    <property type="entry name" value="alpha/beta-Hydrolases"/>
    <property type="match status" value="1"/>
</dbReference>
<dbReference type="RefSeq" id="WP_203795814.1">
    <property type="nucleotide sequence ID" value="NZ_BAAAQE010000036.1"/>
</dbReference>